<reference evidence="1" key="1">
    <citation type="submission" date="2018-05" db="EMBL/GenBank/DDBJ databases">
        <authorList>
            <person name="Lanie J.A."/>
            <person name="Ng W.-L."/>
            <person name="Kazmierczak K.M."/>
            <person name="Andrzejewski T.M."/>
            <person name="Davidsen T.M."/>
            <person name="Wayne K.J."/>
            <person name="Tettelin H."/>
            <person name="Glass J.I."/>
            <person name="Rusch D."/>
            <person name="Podicherti R."/>
            <person name="Tsui H.-C.T."/>
            <person name="Winkler M.E."/>
        </authorList>
    </citation>
    <scope>NUCLEOTIDE SEQUENCE</scope>
</reference>
<dbReference type="EMBL" id="UINC01033533">
    <property type="protein sequence ID" value="SVB22977.1"/>
    <property type="molecule type" value="Genomic_DNA"/>
</dbReference>
<accession>A0A382CC99</accession>
<protein>
    <submittedName>
        <fullName evidence="1">Uncharacterized protein</fullName>
    </submittedName>
</protein>
<sequence>MENELLKRLVAIIARFDQGILDAPGNIGIDKPAIREAKLIINSDQDTSFVYDLNHNEAAEIVGQFSLYKKGEDDIVTPIPISSFVQEGKIEGIEVKDILLN</sequence>
<organism evidence="1">
    <name type="scientific">marine metagenome</name>
    <dbReference type="NCBI Taxonomy" id="408172"/>
    <lineage>
        <taxon>unclassified sequences</taxon>
        <taxon>metagenomes</taxon>
        <taxon>ecological metagenomes</taxon>
    </lineage>
</organism>
<evidence type="ECO:0000313" key="1">
    <source>
        <dbReference type="EMBL" id="SVB22977.1"/>
    </source>
</evidence>
<gene>
    <name evidence="1" type="ORF">METZ01_LOCUS175831</name>
</gene>
<dbReference type="AlphaFoldDB" id="A0A382CC99"/>
<name>A0A382CC99_9ZZZZ</name>
<proteinExistence type="predicted"/>